<sequence>MSLSTSSARPAFLDLQPVRRARGEIVLPGSKSISNRVLLLAALAAGSTTVHGLLDSDDTRVMLDGLRKLGVQVKAGDAADEYVVTGVPRFPGEKADIFLGNAGTAFRPLTAALALMGGDYQLHGVPRMHERPIGDLVDALRGLGANVTYQGNEGYPPLAIGQGKLDLSKPVRVKGNVSSQFLTALLLAAPLATASTGSDFHLEVDGELISKPYVDMTIKLMARFGVTVSRDGWQRFSVPANARYVSPGEIWVEGDASSASYFLALGAIGGGPVRVRGVGRDSIQGDVSFADTLAELGVQVLQGDDWIETCGVSVANGEKLRAFDTDFNLIPDAAMTAAVLALYADGPCRLRNIGSWRVKETDRIHAMHTELVKLGATVESGPDWLTVTPPAADAWRTAEIGTWDDHRMAMCFSLASFGGVPLRILDPDCVSKTFPTYFEVFGGLVAGADTAKAPT</sequence>
<comment type="subcellular location">
    <subcellularLocation>
        <location evidence="7">Cytoplasm</location>
    </subcellularLocation>
</comment>
<name>A0A5C0AT55_9BURK</name>
<evidence type="ECO:0000259" key="8">
    <source>
        <dbReference type="Pfam" id="PF00275"/>
    </source>
</evidence>
<feature type="binding site" evidence="7">
    <location>
        <position position="178"/>
    </location>
    <ligand>
        <name>3-phosphoshikimate</name>
        <dbReference type="ChEBI" id="CHEBI:145989"/>
    </ligand>
</feature>
<feature type="binding site" evidence="7">
    <location>
        <position position="131"/>
    </location>
    <ligand>
        <name>phosphoenolpyruvate</name>
        <dbReference type="ChEBI" id="CHEBI:58702"/>
    </ligand>
</feature>
<dbReference type="Gene3D" id="3.65.10.10">
    <property type="entry name" value="Enolpyruvate transferase domain"/>
    <property type="match status" value="2"/>
</dbReference>
<accession>A0A5C0AT55</accession>
<feature type="binding site" evidence="7">
    <location>
        <position position="179"/>
    </location>
    <ligand>
        <name>3-phosphoshikimate</name>
        <dbReference type="ChEBI" id="CHEBI:145989"/>
    </ligand>
</feature>
<dbReference type="GO" id="GO:0009073">
    <property type="term" value="P:aromatic amino acid family biosynthetic process"/>
    <property type="evidence" value="ECO:0007669"/>
    <property type="project" value="UniProtKB-KW"/>
</dbReference>
<proteinExistence type="inferred from homology"/>
<dbReference type="GO" id="GO:0003866">
    <property type="term" value="F:3-phosphoshikimate 1-carboxyvinyltransferase activity"/>
    <property type="evidence" value="ECO:0007669"/>
    <property type="project" value="UniProtKB-UniRule"/>
</dbReference>
<keyword evidence="4 7" id="KW-0808">Transferase</keyword>
<dbReference type="PROSITE" id="PS00885">
    <property type="entry name" value="EPSP_SYNTHASE_2"/>
    <property type="match status" value="1"/>
</dbReference>
<dbReference type="InterPro" id="IPR036968">
    <property type="entry name" value="Enolpyruvate_Tfrase_sf"/>
</dbReference>
<dbReference type="InterPro" id="IPR013792">
    <property type="entry name" value="RNA3'P_cycl/enolpyr_Trfase_a/b"/>
</dbReference>
<evidence type="ECO:0000256" key="6">
    <source>
        <dbReference type="ARBA" id="ARBA00044633"/>
    </source>
</evidence>
<evidence type="ECO:0000256" key="4">
    <source>
        <dbReference type="ARBA" id="ARBA00022679"/>
    </source>
</evidence>
<gene>
    <name evidence="7 9" type="primary">aroA</name>
    <name evidence="9" type="ORF">FXN63_06025</name>
</gene>
<dbReference type="EMBL" id="CP043046">
    <property type="protein sequence ID" value="QEI05448.1"/>
    <property type="molecule type" value="Genomic_DNA"/>
</dbReference>
<evidence type="ECO:0000313" key="9">
    <source>
        <dbReference type="EMBL" id="QEI05448.1"/>
    </source>
</evidence>
<organism evidence="9 10">
    <name type="scientific">Pigmentiphaga aceris</name>
    <dbReference type="NCBI Taxonomy" id="1940612"/>
    <lineage>
        <taxon>Bacteria</taxon>
        <taxon>Pseudomonadati</taxon>
        <taxon>Pseudomonadota</taxon>
        <taxon>Betaproteobacteria</taxon>
        <taxon>Burkholderiales</taxon>
        <taxon>Alcaligenaceae</taxon>
        <taxon>Pigmentiphaga</taxon>
    </lineage>
</organism>
<feature type="binding site" evidence="7">
    <location>
        <position position="407"/>
    </location>
    <ligand>
        <name>phosphoenolpyruvate</name>
        <dbReference type="ChEBI" id="CHEBI:58702"/>
    </ligand>
</feature>
<comment type="catalytic activity">
    <reaction evidence="6">
        <text>3-phosphoshikimate + phosphoenolpyruvate = 5-O-(1-carboxyvinyl)-3-phosphoshikimate + phosphate</text>
        <dbReference type="Rhea" id="RHEA:21256"/>
        <dbReference type="ChEBI" id="CHEBI:43474"/>
        <dbReference type="ChEBI" id="CHEBI:57701"/>
        <dbReference type="ChEBI" id="CHEBI:58702"/>
        <dbReference type="ChEBI" id="CHEBI:145989"/>
        <dbReference type="EC" id="2.5.1.19"/>
    </reaction>
    <physiologicalReaction direction="left-to-right" evidence="6">
        <dbReference type="Rhea" id="RHEA:21257"/>
    </physiologicalReaction>
</comment>
<dbReference type="PANTHER" id="PTHR21090">
    <property type="entry name" value="AROM/DEHYDROQUINATE SYNTHASE"/>
    <property type="match status" value="1"/>
</dbReference>
<comment type="similarity">
    <text evidence="2 7">Belongs to the EPSP synthase family.</text>
</comment>
<keyword evidence="3 7" id="KW-0028">Amino-acid biosynthesis</keyword>
<comment type="pathway">
    <text evidence="1 7">Metabolic intermediate biosynthesis; chorismate biosynthesis; chorismate from D-erythrose 4-phosphate and phosphoenolpyruvate: step 6/7.</text>
</comment>
<dbReference type="OrthoDB" id="9809920at2"/>
<keyword evidence="7" id="KW-0963">Cytoplasm</keyword>
<dbReference type="PIRSF" id="PIRSF000505">
    <property type="entry name" value="EPSPS"/>
    <property type="match status" value="1"/>
</dbReference>
<dbReference type="InterPro" id="IPR023193">
    <property type="entry name" value="EPSP_synthase_CS"/>
</dbReference>
<comment type="function">
    <text evidence="7">Catalyzes the transfer of the enolpyruvyl moiety of phosphoenolpyruvate (PEP) to the 5-hydroxyl of shikimate-3-phosphate (S3P) to produce enolpyruvyl shikimate-3-phosphate and inorganic phosphate.</text>
</comment>
<dbReference type="RefSeq" id="WP_148813674.1">
    <property type="nucleotide sequence ID" value="NZ_CP043046.1"/>
</dbReference>
<dbReference type="InterPro" id="IPR001986">
    <property type="entry name" value="Enolpyruvate_Tfrase_dom"/>
</dbReference>
<dbReference type="SUPFAM" id="SSF55205">
    <property type="entry name" value="EPT/RTPC-like"/>
    <property type="match status" value="1"/>
</dbReference>
<feature type="active site" description="Proton acceptor" evidence="7">
    <location>
        <position position="332"/>
    </location>
</feature>
<keyword evidence="10" id="KW-1185">Reference proteome</keyword>
<dbReference type="PROSITE" id="PS00104">
    <property type="entry name" value="EPSP_SYNTHASE_1"/>
    <property type="match status" value="1"/>
</dbReference>
<dbReference type="InterPro" id="IPR006264">
    <property type="entry name" value="EPSP_synthase"/>
</dbReference>
<keyword evidence="5 7" id="KW-0057">Aromatic amino acid biosynthesis</keyword>
<evidence type="ECO:0000256" key="7">
    <source>
        <dbReference type="HAMAP-Rule" id="MF_00210"/>
    </source>
</evidence>
<comment type="caution">
    <text evidence="7">Lacks conserved residue(s) required for the propagation of feature annotation.</text>
</comment>
<evidence type="ECO:0000256" key="5">
    <source>
        <dbReference type="ARBA" id="ARBA00023141"/>
    </source>
</evidence>
<feature type="binding site" evidence="7">
    <location>
        <position position="180"/>
    </location>
    <ligand>
        <name>phosphoenolpyruvate</name>
        <dbReference type="ChEBI" id="CHEBI:58702"/>
    </ligand>
</feature>
<feature type="binding site" evidence="7">
    <location>
        <position position="36"/>
    </location>
    <ligand>
        <name>3-phosphoshikimate</name>
        <dbReference type="ChEBI" id="CHEBI:145989"/>
    </ligand>
</feature>
<feature type="domain" description="Enolpyruvate transferase" evidence="8">
    <location>
        <begin position="17"/>
        <end position="440"/>
    </location>
</feature>
<feature type="binding site" evidence="7">
    <location>
        <position position="432"/>
    </location>
    <ligand>
        <name>phosphoenolpyruvate</name>
        <dbReference type="ChEBI" id="CHEBI:58702"/>
    </ligand>
</feature>
<dbReference type="KEGG" id="pacr:FXN63_06025"/>
<feature type="binding site" evidence="7">
    <location>
        <position position="359"/>
    </location>
    <ligand>
        <name>3-phosphoshikimate</name>
        <dbReference type="ChEBI" id="CHEBI:145989"/>
    </ligand>
</feature>
<feature type="binding site" evidence="7">
    <location>
        <position position="363"/>
    </location>
    <ligand>
        <name>phosphoenolpyruvate</name>
        <dbReference type="ChEBI" id="CHEBI:58702"/>
    </ligand>
</feature>
<dbReference type="Proteomes" id="UP000325161">
    <property type="component" value="Chromosome"/>
</dbReference>
<reference evidence="9 10" key="1">
    <citation type="submission" date="2019-08" db="EMBL/GenBank/DDBJ databases">
        <title>Amphibian skin-associated Pigmentiphaga: genome sequence and occurrence across geography and hosts.</title>
        <authorList>
            <person name="Bletz M.C."/>
            <person name="Bunk B."/>
            <person name="Sproeer C."/>
            <person name="Biwer P."/>
            <person name="Reiter S."/>
            <person name="Rabemananjara F.C.E."/>
            <person name="Schulz S."/>
            <person name="Overmann J."/>
            <person name="Vences M."/>
        </authorList>
    </citation>
    <scope>NUCLEOTIDE SEQUENCE [LARGE SCALE GENOMIC DNA]</scope>
    <source>
        <strain evidence="9 10">Mada1488</strain>
    </source>
</reference>
<evidence type="ECO:0000313" key="10">
    <source>
        <dbReference type="Proteomes" id="UP000325161"/>
    </source>
</evidence>
<dbReference type="GO" id="GO:0008652">
    <property type="term" value="P:amino acid biosynthetic process"/>
    <property type="evidence" value="ECO:0007669"/>
    <property type="project" value="UniProtKB-KW"/>
</dbReference>
<dbReference type="GO" id="GO:0005737">
    <property type="term" value="C:cytoplasm"/>
    <property type="evidence" value="ECO:0007669"/>
    <property type="project" value="UniProtKB-SubCell"/>
</dbReference>
<feature type="binding site" evidence="7">
    <location>
        <position position="103"/>
    </location>
    <ligand>
        <name>phosphoenolpyruvate</name>
        <dbReference type="ChEBI" id="CHEBI:58702"/>
    </ligand>
</feature>
<evidence type="ECO:0000256" key="1">
    <source>
        <dbReference type="ARBA" id="ARBA00004811"/>
    </source>
</evidence>
<dbReference type="NCBIfam" id="TIGR01356">
    <property type="entry name" value="aroA"/>
    <property type="match status" value="1"/>
</dbReference>
<feature type="binding site" evidence="7">
    <location>
        <position position="332"/>
    </location>
    <ligand>
        <name>3-phosphoshikimate</name>
        <dbReference type="ChEBI" id="CHEBI:145989"/>
    </ligand>
</feature>
<protein>
    <recommendedName>
        <fullName evidence="7">3-phosphoshikimate 1-carboxyvinyltransferase</fullName>
        <ecNumber evidence="7">2.5.1.19</ecNumber>
    </recommendedName>
    <alternativeName>
        <fullName evidence="7">5-enolpyruvylshikimate-3-phosphate synthase</fullName>
        <shortName evidence="7">EPSP synthase</shortName>
        <shortName evidence="7">EPSPS</shortName>
    </alternativeName>
</protein>
<comment type="subunit">
    <text evidence="7">Monomer.</text>
</comment>
<feature type="binding site" evidence="7">
    <location>
        <position position="31"/>
    </location>
    <ligand>
        <name>3-phosphoshikimate</name>
        <dbReference type="ChEBI" id="CHEBI:145989"/>
    </ligand>
</feature>
<dbReference type="AlphaFoldDB" id="A0A5C0AT55"/>
<dbReference type="HAMAP" id="MF_00210">
    <property type="entry name" value="EPSP_synth"/>
    <property type="match status" value="1"/>
</dbReference>
<dbReference type="UniPathway" id="UPA00053">
    <property type="reaction ID" value="UER00089"/>
</dbReference>
<dbReference type="Pfam" id="PF00275">
    <property type="entry name" value="EPSP_synthase"/>
    <property type="match status" value="1"/>
</dbReference>
<dbReference type="GO" id="GO:0009423">
    <property type="term" value="P:chorismate biosynthetic process"/>
    <property type="evidence" value="ECO:0007669"/>
    <property type="project" value="UniProtKB-UniRule"/>
</dbReference>
<dbReference type="PANTHER" id="PTHR21090:SF5">
    <property type="entry name" value="PENTAFUNCTIONAL AROM POLYPEPTIDE"/>
    <property type="match status" value="1"/>
</dbReference>
<evidence type="ECO:0000256" key="3">
    <source>
        <dbReference type="ARBA" id="ARBA00022605"/>
    </source>
</evidence>
<evidence type="ECO:0000256" key="2">
    <source>
        <dbReference type="ARBA" id="ARBA00009948"/>
    </source>
</evidence>
<dbReference type="EC" id="2.5.1.19" evidence="7"/>
<feature type="binding site" evidence="7">
    <location>
        <position position="31"/>
    </location>
    <ligand>
        <name>phosphoenolpyruvate</name>
        <dbReference type="ChEBI" id="CHEBI:58702"/>
    </ligand>
</feature>
<feature type="binding site" evidence="7">
    <location>
        <position position="210"/>
    </location>
    <ligand>
        <name>3-phosphoshikimate</name>
        <dbReference type="ChEBI" id="CHEBI:145989"/>
    </ligand>
</feature>
<dbReference type="CDD" id="cd01556">
    <property type="entry name" value="EPSP_synthase"/>
    <property type="match status" value="1"/>
</dbReference>
<feature type="binding site" evidence="7">
    <location>
        <position position="180"/>
    </location>
    <ligand>
        <name>3-phosphoshikimate</name>
        <dbReference type="ChEBI" id="CHEBI:145989"/>
    </ligand>
</feature>
<feature type="binding site" evidence="7">
    <location>
        <position position="32"/>
    </location>
    <ligand>
        <name>3-phosphoshikimate</name>
        <dbReference type="ChEBI" id="CHEBI:145989"/>
    </ligand>
</feature>